<accession>A0A165GSL1</accession>
<dbReference type="EMBL" id="KV427608">
    <property type="protein sequence ID" value="KZT10753.1"/>
    <property type="molecule type" value="Genomic_DNA"/>
</dbReference>
<dbReference type="InParanoid" id="A0A165GSL1"/>
<sequence length="148" mass="15955">MSSVIVVPLVQAAYGRFVKVPSVDRCDTPLPFGRLALLLHLTTERSSSPLLLRGLGDLTQLTPSPDTLHACILQTLLQCPLHSLEIPQSFGNLRRNHLYALYPVLVGPSCSIAVASPVAHVLIHTIHDICPACPQLSVCLIMSCFPGV</sequence>
<keyword evidence="2" id="KW-1185">Reference proteome</keyword>
<gene>
    <name evidence="1" type="ORF">LAESUDRAFT_347823</name>
</gene>
<protein>
    <submittedName>
        <fullName evidence="1">Uncharacterized protein</fullName>
    </submittedName>
</protein>
<dbReference type="AlphaFoldDB" id="A0A165GSL1"/>
<evidence type="ECO:0000313" key="2">
    <source>
        <dbReference type="Proteomes" id="UP000076871"/>
    </source>
</evidence>
<reference evidence="1 2" key="1">
    <citation type="journal article" date="2016" name="Mol. Biol. Evol.">
        <title>Comparative Genomics of Early-Diverging Mushroom-Forming Fungi Provides Insights into the Origins of Lignocellulose Decay Capabilities.</title>
        <authorList>
            <person name="Nagy L.G."/>
            <person name="Riley R."/>
            <person name="Tritt A."/>
            <person name="Adam C."/>
            <person name="Daum C."/>
            <person name="Floudas D."/>
            <person name="Sun H."/>
            <person name="Yadav J.S."/>
            <person name="Pangilinan J."/>
            <person name="Larsson K.H."/>
            <person name="Matsuura K."/>
            <person name="Barry K."/>
            <person name="Labutti K."/>
            <person name="Kuo R."/>
            <person name="Ohm R.A."/>
            <person name="Bhattacharya S.S."/>
            <person name="Shirouzu T."/>
            <person name="Yoshinaga Y."/>
            <person name="Martin F.M."/>
            <person name="Grigoriev I.V."/>
            <person name="Hibbett D.S."/>
        </authorList>
    </citation>
    <scope>NUCLEOTIDE SEQUENCE [LARGE SCALE GENOMIC DNA]</scope>
    <source>
        <strain evidence="1 2">93-53</strain>
    </source>
</reference>
<evidence type="ECO:0000313" key="1">
    <source>
        <dbReference type="EMBL" id="KZT10753.1"/>
    </source>
</evidence>
<dbReference type="RefSeq" id="XP_040768493.1">
    <property type="nucleotide sequence ID" value="XM_040902115.1"/>
</dbReference>
<dbReference type="GeneID" id="63819146"/>
<proteinExistence type="predicted"/>
<name>A0A165GSL1_9APHY</name>
<dbReference type="Proteomes" id="UP000076871">
    <property type="component" value="Unassembled WGS sequence"/>
</dbReference>
<organism evidence="1 2">
    <name type="scientific">Laetiporus sulphureus 93-53</name>
    <dbReference type="NCBI Taxonomy" id="1314785"/>
    <lineage>
        <taxon>Eukaryota</taxon>
        <taxon>Fungi</taxon>
        <taxon>Dikarya</taxon>
        <taxon>Basidiomycota</taxon>
        <taxon>Agaricomycotina</taxon>
        <taxon>Agaricomycetes</taxon>
        <taxon>Polyporales</taxon>
        <taxon>Laetiporus</taxon>
    </lineage>
</organism>